<dbReference type="EMBL" id="CP012528">
    <property type="protein sequence ID" value="ALC48469.1"/>
    <property type="molecule type" value="Genomic_DNA"/>
</dbReference>
<protein>
    <submittedName>
        <fullName evidence="2">CG8661</fullName>
    </submittedName>
</protein>
<dbReference type="PROSITE" id="PS51257">
    <property type="entry name" value="PROKAR_LIPOPROTEIN"/>
    <property type="match status" value="1"/>
</dbReference>
<keyword evidence="3" id="KW-1185">Reference proteome</keyword>
<sequence>MKAITLVLLVLLSGSCLLSSSHASTDVEQPESLELELALQQLEAELDDDYVDIDSYGFIGSVRKALKKALKSLRGVNCIVKEVTEILEACTKYIDAIDACGTQVPKDVMAIVNSCKAMIGMCNKIIHLNSQLCNNDHYDDTTDSGKMSTKKCSWQLFKAVMKLTRKLNRTIKLITKLPSNTSSCFVGATNEVKITFDNFLPNVNVCVDNM</sequence>
<reference evidence="2 3" key="1">
    <citation type="submission" date="2015-08" db="EMBL/GenBank/DDBJ databases">
        <title>Ancestral chromatin configuration constrains chromatin evolution on differentiating sex chromosomes in Drosophila.</title>
        <authorList>
            <person name="Zhou Q."/>
            <person name="Bachtrog D."/>
        </authorList>
    </citation>
    <scope>NUCLEOTIDE SEQUENCE [LARGE SCALE GENOMIC DNA]</scope>
    <source>
        <tissue evidence="2">Whole larvae</tissue>
    </source>
</reference>
<evidence type="ECO:0000313" key="2">
    <source>
        <dbReference type="EMBL" id="ALC48469.1"/>
    </source>
</evidence>
<keyword evidence="1" id="KW-0732">Signal</keyword>
<organism evidence="2 3">
    <name type="scientific">Drosophila busckii</name>
    <name type="common">Fruit fly</name>
    <dbReference type="NCBI Taxonomy" id="30019"/>
    <lineage>
        <taxon>Eukaryota</taxon>
        <taxon>Metazoa</taxon>
        <taxon>Ecdysozoa</taxon>
        <taxon>Arthropoda</taxon>
        <taxon>Hexapoda</taxon>
        <taxon>Insecta</taxon>
        <taxon>Pterygota</taxon>
        <taxon>Neoptera</taxon>
        <taxon>Endopterygota</taxon>
        <taxon>Diptera</taxon>
        <taxon>Brachycera</taxon>
        <taxon>Muscomorpha</taxon>
        <taxon>Ephydroidea</taxon>
        <taxon>Drosophilidae</taxon>
        <taxon>Drosophila</taxon>
    </lineage>
</organism>
<feature type="signal peptide" evidence="1">
    <location>
        <begin position="1"/>
        <end position="23"/>
    </location>
</feature>
<dbReference type="Proteomes" id="UP000494163">
    <property type="component" value="Chromosome X"/>
</dbReference>
<name>A0A0M3QYZ3_DROBS</name>
<gene>
    <name evidence="2" type="ORF">Dbus_chrXg325</name>
</gene>
<dbReference type="AlphaFoldDB" id="A0A0M3QYZ3"/>
<accession>A0A0M3QYZ3</accession>
<feature type="chain" id="PRO_5005788376" evidence="1">
    <location>
        <begin position="24"/>
        <end position="210"/>
    </location>
</feature>
<evidence type="ECO:0000256" key="1">
    <source>
        <dbReference type="SAM" id="SignalP"/>
    </source>
</evidence>
<dbReference type="OrthoDB" id="7866492at2759"/>
<evidence type="ECO:0000313" key="3">
    <source>
        <dbReference type="Proteomes" id="UP000494163"/>
    </source>
</evidence>
<proteinExistence type="predicted"/>
<dbReference type="OMA" id="QSKLCAI"/>